<evidence type="ECO:0000313" key="2">
    <source>
        <dbReference type="Proteomes" id="UP000189674"/>
    </source>
</evidence>
<accession>A0A1U9NJD9</accession>
<protein>
    <submittedName>
        <fullName evidence="1">Uncharacterized protein</fullName>
    </submittedName>
</protein>
<dbReference type="RefSeq" id="WP_146660488.1">
    <property type="nucleotide sequence ID" value="NZ_CP019791.1"/>
</dbReference>
<gene>
    <name evidence="1" type="ORF">STSP2_01069</name>
</gene>
<dbReference type="KEGG" id="alus:STSP2_01069"/>
<organism evidence="1 2">
    <name type="scientific">Anaerohalosphaera lusitana</name>
    <dbReference type="NCBI Taxonomy" id="1936003"/>
    <lineage>
        <taxon>Bacteria</taxon>
        <taxon>Pseudomonadati</taxon>
        <taxon>Planctomycetota</taxon>
        <taxon>Phycisphaerae</taxon>
        <taxon>Sedimentisphaerales</taxon>
        <taxon>Anaerohalosphaeraceae</taxon>
        <taxon>Anaerohalosphaera</taxon>
    </lineage>
</organism>
<sequence>MMKATGIKGNVDWNQRYQRALDRYEQIGAICPGLFTALTEELENWSDTLPQSHFAEGVYKPVNHWGLGAEQNEIRAITNELVLRGHDRLAACLQECFNSLRDSASALDEIYPKLDDEDEQAETRLVRQCRREAAHLSALLQRLRKKTFTANLKECPYSPAQLRDEIVKEDLGKSRPSEPGIAMSAGTCWSDISICFTNGHTVSIRVGRKSHTCNFAQMGMINRHTGEPNRQWETLRIFAESGGLLSWKNSSASPRLKKQKQQLSKKLRKFFQIADEPIVWGKDEKCYRCQFMIGH</sequence>
<keyword evidence="2" id="KW-1185">Reference proteome</keyword>
<name>A0A1U9NJD9_9BACT</name>
<dbReference type="AlphaFoldDB" id="A0A1U9NJD9"/>
<proteinExistence type="predicted"/>
<dbReference type="EMBL" id="CP019791">
    <property type="protein sequence ID" value="AQT67917.1"/>
    <property type="molecule type" value="Genomic_DNA"/>
</dbReference>
<reference evidence="2" key="1">
    <citation type="submission" date="2017-02" db="EMBL/GenBank/DDBJ databases">
        <title>Comparative genomics and description of representatives of a novel lineage of planctomycetes thriving in anoxic sediments.</title>
        <authorList>
            <person name="Spring S."/>
            <person name="Bunk B."/>
            <person name="Sproer C."/>
        </authorList>
    </citation>
    <scope>NUCLEOTIDE SEQUENCE [LARGE SCALE GENOMIC DNA]</scope>
    <source>
        <strain evidence="2">ST-NAGAB-D1</strain>
    </source>
</reference>
<dbReference type="OrthoDB" id="289385at2"/>
<evidence type="ECO:0000313" key="1">
    <source>
        <dbReference type="EMBL" id="AQT67917.1"/>
    </source>
</evidence>
<dbReference type="Proteomes" id="UP000189674">
    <property type="component" value="Chromosome"/>
</dbReference>
<dbReference type="STRING" id="1936003.STSP2_01069"/>